<feature type="transmembrane region" description="Helical" evidence="7">
    <location>
        <begin position="148"/>
        <end position="167"/>
    </location>
</feature>
<evidence type="ECO:0000256" key="3">
    <source>
        <dbReference type="ARBA" id="ARBA00022692"/>
    </source>
</evidence>
<comment type="similarity">
    <text evidence="2 6">Belongs to the ABC-3 integral membrane protein family.</text>
</comment>
<dbReference type="InterPro" id="IPR001626">
    <property type="entry name" value="ABC_TroCD"/>
</dbReference>
<dbReference type="InterPro" id="IPR037294">
    <property type="entry name" value="ABC_BtuC-like"/>
</dbReference>
<dbReference type="PANTHER" id="PTHR30477:SF0">
    <property type="entry name" value="METAL TRANSPORT SYSTEM MEMBRANE PROTEIN TM_0125-RELATED"/>
    <property type="match status" value="1"/>
</dbReference>
<feature type="transmembrane region" description="Helical" evidence="7">
    <location>
        <begin position="106"/>
        <end position="127"/>
    </location>
</feature>
<evidence type="ECO:0000313" key="8">
    <source>
        <dbReference type="EMBL" id="EKX87481.1"/>
    </source>
</evidence>
<feature type="transmembrane region" description="Helical" evidence="7">
    <location>
        <begin position="187"/>
        <end position="220"/>
    </location>
</feature>
<evidence type="ECO:0000256" key="1">
    <source>
        <dbReference type="ARBA" id="ARBA00004141"/>
    </source>
</evidence>
<keyword evidence="6" id="KW-0813">Transport</keyword>
<keyword evidence="4 7" id="KW-1133">Transmembrane helix</keyword>
<evidence type="ECO:0000256" key="4">
    <source>
        <dbReference type="ARBA" id="ARBA00022989"/>
    </source>
</evidence>
<proteinExistence type="inferred from homology"/>
<evidence type="ECO:0000256" key="7">
    <source>
        <dbReference type="SAM" id="Phobius"/>
    </source>
</evidence>
<evidence type="ECO:0000313" key="9">
    <source>
        <dbReference type="Proteomes" id="UP000010445"/>
    </source>
</evidence>
<dbReference type="AlphaFoldDB" id="L1M970"/>
<dbReference type="Gene3D" id="1.10.3470.10">
    <property type="entry name" value="ABC transporter involved in vitamin B12 uptake, BtuC"/>
    <property type="match status" value="1"/>
</dbReference>
<evidence type="ECO:0000256" key="2">
    <source>
        <dbReference type="ARBA" id="ARBA00008034"/>
    </source>
</evidence>
<evidence type="ECO:0000256" key="6">
    <source>
        <dbReference type="RuleBase" id="RU003943"/>
    </source>
</evidence>
<feature type="transmembrane region" description="Helical" evidence="7">
    <location>
        <begin position="232"/>
        <end position="254"/>
    </location>
</feature>
<dbReference type="PATRIC" id="fig|1035195.3.peg.2517"/>
<protein>
    <submittedName>
        <fullName evidence="8">Tat pathway signal sequence domain protein</fullName>
    </submittedName>
</protein>
<dbReference type="eggNOG" id="COG1108">
    <property type="taxonomic scope" value="Bacteria"/>
</dbReference>
<dbReference type="EMBL" id="AMEM01000044">
    <property type="protein sequence ID" value="EKX87481.1"/>
    <property type="molecule type" value="Genomic_DNA"/>
</dbReference>
<dbReference type="RefSeq" id="WP_006062610.1">
    <property type="nucleotide sequence ID" value="NZ_KB290826.1"/>
</dbReference>
<dbReference type="GO" id="GO:0055085">
    <property type="term" value="P:transmembrane transport"/>
    <property type="evidence" value="ECO:0007669"/>
    <property type="project" value="InterPro"/>
</dbReference>
<dbReference type="Proteomes" id="UP000010445">
    <property type="component" value="Unassembled WGS sequence"/>
</dbReference>
<gene>
    <name evidence="8" type="ORF">HMPREF9997_02807</name>
</gene>
<evidence type="ECO:0000256" key="5">
    <source>
        <dbReference type="ARBA" id="ARBA00023136"/>
    </source>
</evidence>
<name>L1M970_9CORY</name>
<dbReference type="PANTHER" id="PTHR30477">
    <property type="entry name" value="ABC-TRANSPORTER METAL-BINDING PROTEIN"/>
    <property type="match status" value="1"/>
</dbReference>
<feature type="transmembrane region" description="Helical" evidence="7">
    <location>
        <begin position="61"/>
        <end position="94"/>
    </location>
</feature>
<keyword evidence="9" id="KW-1185">Reference proteome</keyword>
<organism evidence="8 9">
    <name type="scientific">Corynebacterium durum F0235</name>
    <dbReference type="NCBI Taxonomy" id="1035195"/>
    <lineage>
        <taxon>Bacteria</taxon>
        <taxon>Bacillati</taxon>
        <taxon>Actinomycetota</taxon>
        <taxon>Actinomycetes</taxon>
        <taxon>Mycobacteriales</taxon>
        <taxon>Corynebacteriaceae</taxon>
        <taxon>Corynebacterium</taxon>
    </lineage>
</organism>
<keyword evidence="5 7" id="KW-0472">Membrane</keyword>
<dbReference type="STRING" id="1035195.HMPREF9997_02807"/>
<comment type="caution">
    <text evidence="8">The sequence shown here is derived from an EMBL/GenBank/DDBJ whole genome shotgun (WGS) entry which is preliminary data.</text>
</comment>
<reference evidence="8 9" key="1">
    <citation type="submission" date="2012-05" db="EMBL/GenBank/DDBJ databases">
        <authorList>
            <person name="Weinstock G."/>
            <person name="Sodergren E."/>
            <person name="Lobos E.A."/>
            <person name="Fulton L."/>
            <person name="Fulton R."/>
            <person name="Courtney L."/>
            <person name="Fronick C."/>
            <person name="O'Laughlin M."/>
            <person name="Godfrey J."/>
            <person name="Wilson R.M."/>
            <person name="Miner T."/>
            <person name="Farmer C."/>
            <person name="Delehaunty K."/>
            <person name="Cordes M."/>
            <person name="Minx P."/>
            <person name="Tomlinson C."/>
            <person name="Chen J."/>
            <person name="Wollam A."/>
            <person name="Pepin K.H."/>
            <person name="Bhonagiri V."/>
            <person name="Zhang X."/>
            <person name="Suruliraj S."/>
            <person name="Warren W."/>
            <person name="Mitreva M."/>
            <person name="Mardis E.R."/>
            <person name="Wilson R.K."/>
        </authorList>
    </citation>
    <scope>NUCLEOTIDE SEQUENCE [LARGE SCALE GENOMIC DNA]</scope>
    <source>
        <strain evidence="8 9">F0235</strain>
    </source>
</reference>
<sequence>MWVEQIRLLLLDAPFIGDFTQAPFLFRPFLMLVTLGVVSGVVGVVVNLRRLEFNAEAMVHSVFPGVVAGAVFGGLDMIIPGAGLVGIVVAVVLTVVGKRGVHTSEAGTAVVLTSFFSLGIVLSLRLGDKSGQLEALMFGRLLEVTNQRLEQSLIVCAVALLMVAVTWKRQIFVAFDRAQAQAQGINVLVIDLIINIAIAAVVIAAASAVGVLLVVGYLVVPGATARLLARTVRTMVIIAIVVGVAGGLIGMKIMLADTPHPVSPQAAVALSVIGAYFAALPVAYVRSRIGAR</sequence>
<accession>L1M970</accession>
<dbReference type="OrthoDB" id="4425802at2"/>
<dbReference type="GO" id="GO:0043190">
    <property type="term" value="C:ATP-binding cassette (ABC) transporter complex"/>
    <property type="evidence" value="ECO:0007669"/>
    <property type="project" value="InterPro"/>
</dbReference>
<comment type="subcellular location">
    <subcellularLocation>
        <location evidence="6">Cell membrane</location>
        <topology evidence="6">Multi-pass membrane protein</topology>
    </subcellularLocation>
    <subcellularLocation>
        <location evidence="1">Membrane</location>
        <topology evidence="1">Multi-pass membrane protein</topology>
    </subcellularLocation>
</comment>
<dbReference type="SUPFAM" id="SSF81345">
    <property type="entry name" value="ABC transporter involved in vitamin B12 uptake, BtuC"/>
    <property type="match status" value="1"/>
</dbReference>
<feature type="transmembrane region" description="Helical" evidence="7">
    <location>
        <begin position="29"/>
        <end position="49"/>
    </location>
</feature>
<feature type="transmembrane region" description="Helical" evidence="7">
    <location>
        <begin position="266"/>
        <end position="285"/>
    </location>
</feature>
<keyword evidence="3 6" id="KW-0812">Transmembrane</keyword>
<dbReference type="Pfam" id="PF00950">
    <property type="entry name" value="ABC-3"/>
    <property type="match status" value="1"/>
</dbReference>
<dbReference type="HOGENOM" id="CLU_028808_4_3_11"/>